<protein>
    <submittedName>
        <fullName evidence="2">Uncharacterized protein</fullName>
    </submittedName>
</protein>
<sequence>MGLDRIVVTVMICRLGGACGCSSVVVSCLGMIVVCRFVVITMLGTTAYAVLALMVVHIAFTAAVLVATARGH</sequence>
<accession>A0A2S3WU76</accession>
<evidence type="ECO:0000256" key="1">
    <source>
        <dbReference type="SAM" id="Phobius"/>
    </source>
</evidence>
<keyword evidence="1" id="KW-0812">Transmembrane</keyword>
<keyword evidence="1" id="KW-1133">Transmembrane helix</keyword>
<dbReference type="EMBL" id="MINH01000021">
    <property type="protein sequence ID" value="POG04909.1"/>
    <property type="molecule type" value="Genomic_DNA"/>
</dbReference>
<reference evidence="2 3" key="2">
    <citation type="submission" date="2018-03" db="EMBL/GenBank/DDBJ databases">
        <title>Draft genome of Pseudomonas putida strain KH-21-114.</title>
        <authorList>
            <person name="Yoshizawa S."/>
            <person name="Khan N.H."/>
            <person name="Nishimura M."/>
            <person name="Chiura H.X."/>
            <person name="Ogura Y."/>
            <person name="Hayashi T."/>
            <person name="Kogure K."/>
        </authorList>
    </citation>
    <scope>NUCLEOTIDE SEQUENCE [LARGE SCALE GENOMIC DNA]</scope>
    <source>
        <strain evidence="2 3">KH-21-114</strain>
    </source>
</reference>
<organism evidence="2 3">
    <name type="scientific">Pseudomonas putida</name>
    <name type="common">Arthrobacter siderocapsulatus</name>
    <dbReference type="NCBI Taxonomy" id="303"/>
    <lineage>
        <taxon>Bacteria</taxon>
        <taxon>Pseudomonadati</taxon>
        <taxon>Pseudomonadota</taxon>
        <taxon>Gammaproteobacteria</taxon>
        <taxon>Pseudomonadales</taxon>
        <taxon>Pseudomonadaceae</taxon>
        <taxon>Pseudomonas</taxon>
    </lineage>
</organism>
<feature type="transmembrane region" description="Helical" evidence="1">
    <location>
        <begin position="12"/>
        <end position="39"/>
    </location>
</feature>
<reference evidence="2 3" key="1">
    <citation type="submission" date="2016-08" db="EMBL/GenBank/DDBJ databases">
        <authorList>
            <person name="Seilhamer J.J."/>
        </authorList>
    </citation>
    <scope>NUCLEOTIDE SEQUENCE [LARGE SCALE GENOMIC DNA]</scope>
    <source>
        <strain evidence="2 3">KH-21-114</strain>
    </source>
</reference>
<gene>
    <name evidence="2" type="ORF">BGP84_18595</name>
</gene>
<proteinExistence type="predicted"/>
<comment type="caution">
    <text evidence="2">The sequence shown here is derived from an EMBL/GenBank/DDBJ whole genome shotgun (WGS) entry which is preliminary data.</text>
</comment>
<feature type="transmembrane region" description="Helical" evidence="1">
    <location>
        <begin position="45"/>
        <end position="67"/>
    </location>
</feature>
<dbReference type="AlphaFoldDB" id="A0A2S3WU76"/>
<evidence type="ECO:0000313" key="2">
    <source>
        <dbReference type="EMBL" id="POG04909.1"/>
    </source>
</evidence>
<keyword evidence="1" id="KW-0472">Membrane</keyword>
<name>A0A2S3WU76_PSEPU</name>
<evidence type="ECO:0000313" key="3">
    <source>
        <dbReference type="Proteomes" id="UP000237230"/>
    </source>
</evidence>
<dbReference type="Proteomes" id="UP000237230">
    <property type="component" value="Unassembled WGS sequence"/>
</dbReference>
<dbReference type="PROSITE" id="PS51257">
    <property type="entry name" value="PROKAR_LIPOPROTEIN"/>
    <property type="match status" value="1"/>
</dbReference>